<accession>A0AAW1R6M8</accession>
<gene>
    <name evidence="1" type="ORF">WJX72_005896</name>
</gene>
<reference evidence="1 2" key="1">
    <citation type="journal article" date="2024" name="Nat. Commun.">
        <title>Phylogenomics reveals the evolutionary origins of lichenization in chlorophyte algae.</title>
        <authorList>
            <person name="Puginier C."/>
            <person name="Libourel C."/>
            <person name="Otte J."/>
            <person name="Skaloud P."/>
            <person name="Haon M."/>
            <person name="Grisel S."/>
            <person name="Petersen M."/>
            <person name="Berrin J.G."/>
            <person name="Delaux P.M."/>
            <person name="Dal Grande F."/>
            <person name="Keller J."/>
        </authorList>
    </citation>
    <scope>NUCLEOTIDE SEQUENCE [LARGE SCALE GENOMIC DNA]</scope>
    <source>
        <strain evidence="1 2">SAG 2043</strain>
    </source>
</reference>
<evidence type="ECO:0008006" key="3">
    <source>
        <dbReference type="Google" id="ProtNLM"/>
    </source>
</evidence>
<keyword evidence="2" id="KW-1185">Reference proteome</keyword>
<organism evidence="1 2">
    <name type="scientific">[Myrmecia] bisecta</name>
    <dbReference type="NCBI Taxonomy" id="41462"/>
    <lineage>
        <taxon>Eukaryota</taxon>
        <taxon>Viridiplantae</taxon>
        <taxon>Chlorophyta</taxon>
        <taxon>core chlorophytes</taxon>
        <taxon>Trebouxiophyceae</taxon>
        <taxon>Trebouxiales</taxon>
        <taxon>Trebouxiaceae</taxon>
        <taxon>Myrmecia</taxon>
    </lineage>
</organism>
<name>A0AAW1R6M8_9CHLO</name>
<dbReference type="SUPFAM" id="SSF47954">
    <property type="entry name" value="Cyclin-like"/>
    <property type="match status" value="1"/>
</dbReference>
<evidence type="ECO:0000313" key="2">
    <source>
        <dbReference type="Proteomes" id="UP001489004"/>
    </source>
</evidence>
<protein>
    <recommendedName>
        <fullName evidence="3">Cyclin N-terminal domain-containing protein</fullName>
    </recommendedName>
</protein>
<sequence length="184" mass="20513">MLQSPQGSASQDDEDDGCCYFSEEEEEDHDALHPQCAAMYPPIDANSPISRWAAMYDFSPFVTSVGTSYFARLAARDAQLLSAARANPCWAAFVHNVTCEPTTMLRKPVGAAFHRALSDEHWLAAVHITCIYLAAKNCETLQYKRLLQTMLTHIHACPISMDQAAALELECLQALEWRLGPFFL</sequence>
<dbReference type="InterPro" id="IPR036915">
    <property type="entry name" value="Cyclin-like_sf"/>
</dbReference>
<dbReference type="EMBL" id="JALJOR010000001">
    <property type="protein sequence ID" value="KAK9829443.1"/>
    <property type="molecule type" value="Genomic_DNA"/>
</dbReference>
<proteinExistence type="predicted"/>
<evidence type="ECO:0000313" key="1">
    <source>
        <dbReference type="EMBL" id="KAK9829443.1"/>
    </source>
</evidence>
<dbReference type="AlphaFoldDB" id="A0AAW1R6M8"/>
<dbReference type="Proteomes" id="UP001489004">
    <property type="component" value="Unassembled WGS sequence"/>
</dbReference>
<comment type="caution">
    <text evidence="1">The sequence shown here is derived from an EMBL/GenBank/DDBJ whole genome shotgun (WGS) entry which is preliminary data.</text>
</comment>